<organism evidence="1 2">
    <name type="scientific">Pluteus cervinus</name>
    <dbReference type="NCBI Taxonomy" id="181527"/>
    <lineage>
        <taxon>Eukaryota</taxon>
        <taxon>Fungi</taxon>
        <taxon>Dikarya</taxon>
        <taxon>Basidiomycota</taxon>
        <taxon>Agaricomycotina</taxon>
        <taxon>Agaricomycetes</taxon>
        <taxon>Agaricomycetidae</taxon>
        <taxon>Agaricales</taxon>
        <taxon>Pluteineae</taxon>
        <taxon>Pluteaceae</taxon>
        <taxon>Pluteus</taxon>
    </lineage>
</organism>
<keyword evidence="2" id="KW-1185">Reference proteome</keyword>
<accession>A0ACD3A5B1</accession>
<gene>
    <name evidence="1" type="ORF">BDN72DRAFT_491121</name>
</gene>
<evidence type="ECO:0000313" key="1">
    <source>
        <dbReference type="EMBL" id="TFK60910.1"/>
    </source>
</evidence>
<evidence type="ECO:0000313" key="2">
    <source>
        <dbReference type="Proteomes" id="UP000308600"/>
    </source>
</evidence>
<dbReference type="EMBL" id="ML208717">
    <property type="protein sequence ID" value="TFK60910.1"/>
    <property type="molecule type" value="Genomic_DNA"/>
</dbReference>
<protein>
    <submittedName>
        <fullName evidence="1">Uncharacterized protein</fullName>
    </submittedName>
</protein>
<dbReference type="Proteomes" id="UP000308600">
    <property type="component" value="Unassembled WGS sequence"/>
</dbReference>
<reference evidence="1 2" key="1">
    <citation type="journal article" date="2019" name="Nat. Ecol. Evol.">
        <title>Megaphylogeny resolves global patterns of mushroom evolution.</title>
        <authorList>
            <person name="Varga T."/>
            <person name="Krizsan K."/>
            <person name="Foldi C."/>
            <person name="Dima B."/>
            <person name="Sanchez-Garcia M."/>
            <person name="Sanchez-Ramirez S."/>
            <person name="Szollosi G.J."/>
            <person name="Szarkandi J.G."/>
            <person name="Papp V."/>
            <person name="Albert L."/>
            <person name="Andreopoulos W."/>
            <person name="Angelini C."/>
            <person name="Antonin V."/>
            <person name="Barry K.W."/>
            <person name="Bougher N.L."/>
            <person name="Buchanan P."/>
            <person name="Buyck B."/>
            <person name="Bense V."/>
            <person name="Catcheside P."/>
            <person name="Chovatia M."/>
            <person name="Cooper J."/>
            <person name="Damon W."/>
            <person name="Desjardin D."/>
            <person name="Finy P."/>
            <person name="Geml J."/>
            <person name="Haridas S."/>
            <person name="Hughes K."/>
            <person name="Justo A."/>
            <person name="Karasinski D."/>
            <person name="Kautmanova I."/>
            <person name="Kiss B."/>
            <person name="Kocsube S."/>
            <person name="Kotiranta H."/>
            <person name="LaButti K.M."/>
            <person name="Lechner B.E."/>
            <person name="Liimatainen K."/>
            <person name="Lipzen A."/>
            <person name="Lukacs Z."/>
            <person name="Mihaltcheva S."/>
            <person name="Morgado L.N."/>
            <person name="Niskanen T."/>
            <person name="Noordeloos M.E."/>
            <person name="Ohm R.A."/>
            <person name="Ortiz-Santana B."/>
            <person name="Ovrebo C."/>
            <person name="Racz N."/>
            <person name="Riley R."/>
            <person name="Savchenko A."/>
            <person name="Shiryaev A."/>
            <person name="Soop K."/>
            <person name="Spirin V."/>
            <person name="Szebenyi C."/>
            <person name="Tomsovsky M."/>
            <person name="Tulloss R.E."/>
            <person name="Uehling J."/>
            <person name="Grigoriev I.V."/>
            <person name="Vagvolgyi C."/>
            <person name="Papp T."/>
            <person name="Martin F.M."/>
            <person name="Miettinen O."/>
            <person name="Hibbett D.S."/>
            <person name="Nagy L.G."/>
        </authorList>
    </citation>
    <scope>NUCLEOTIDE SEQUENCE [LARGE SCALE GENOMIC DNA]</scope>
    <source>
        <strain evidence="1 2">NL-1719</strain>
    </source>
</reference>
<proteinExistence type="predicted"/>
<sequence>MRFASYATIVLSFFGAAVALPPGKRASVSDLKTDVHAAFFEINSIYDFLSLEMNPAIPPLLHASVSLLLSHPSPFLELTSIL</sequence>
<name>A0ACD3A5B1_9AGAR</name>